<dbReference type="AlphaFoldDB" id="A0A286HMZ0"/>
<name>A0A286HMZ0_9HYPH</name>
<sequence length="181" mass="19525">MDDRKTTGTRSQNRGAGVLKRQTIDTRDYRDAMARYAGHVQIATTLHEGERRGVTVTAACSVSDNPGTLLVCLNHSNPLNRIFIESGVFALNTLLADHEHLANAFSGRDHLSVEDRFALGEWDTITTGVPTLVGAAAVFDCRLVDAKNVATHTVLIGEVTGLRTGPAGPALLYLDRGYHSV</sequence>
<organism evidence="3 4">
    <name type="scientific">Hoeflea halophila</name>
    <dbReference type="NCBI Taxonomy" id="714899"/>
    <lineage>
        <taxon>Bacteria</taxon>
        <taxon>Pseudomonadati</taxon>
        <taxon>Pseudomonadota</taxon>
        <taxon>Alphaproteobacteria</taxon>
        <taxon>Hyphomicrobiales</taxon>
        <taxon>Rhizobiaceae</taxon>
        <taxon>Hoeflea</taxon>
    </lineage>
</organism>
<protein>
    <submittedName>
        <fullName evidence="3">Cob(II)yrinic acid a,c-diamide reductase</fullName>
    </submittedName>
</protein>
<dbReference type="SMART" id="SM00903">
    <property type="entry name" value="Flavin_Reduct"/>
    <property type="match status" value="1"/>
</dbReference>
<keyword evidence="1" id="KW-0560">Oxidoreductase</keyword>
<accession>A0A286HMZ0</accession>
<dbReference type="SUPFAM" id="SSF50475">
    <property type="entry name" value="FMN-binding split barrel"/>
    <property type="match status" value="1"/>
</dbReference>
<dbReference type="GO" id="GO:0010181">
    <property type="term" value="F:FMN binding"/>
    <property type="evidence" value="ECO:0007669"/>
    <property type="project" value="InterPro"/>
</dbReference>
<dbReference type="GO" id="GO:0006208">
    <property type="term" value="P:pyrimidine nucleobase catabolic process"/>
    <property type="evidence" value="ECO:0007669"/>
    <property type="project" value="TreeGrafter"/>
</dbReference>
<dbReference type="Pfam" id="PF01613">
    <property type="entry name" value="Flavin_Reduct"/>
    <property type="match status" value="1"/>
</dbReference>
<proteinExistence type="predicted"/>
<dbReference type="PANTHER" id="PTHR30466:SF1">
    <property type="entry name" value="FMN REDUCTASE (NADH) RUTF"/>
    <property type="match status" value="1"/>
</dbReference>
<dbReference type="GO" id="GO:0042602">
    <property type="term" value="F:riboflavin reductase (NADPH) activity"/>
    <property type="evidence" value="ECO:0007669"/>
    <property type="project" value="TreeGrafter"/>
</dbReference>
<dbReference type="Proteomes" id="UP000219465">
    <property type="component" value="Unassembled WGS sequence"/>
</dbReference>
<reference evidence="4" key="1">
    <citation type="submission" date="2017-08" db="EMBL/GenBank/DDBJ databases">
        <authorList>
            <person name="Varghese N."/>
            <person name="Submissions S."/>
        </authorList>
    </citation>
    <scope>NUCLEOTIDE SEQUENCE [LARGE SCALE GENOMIC DNA]</scope>
    <source>
        <strain evidence="4">KCTC 23107</strain>
    </source>
</reference>
<evidence type="ECO:0000259" key="2">
    <source>
        <dbReference type="SMART" id="SM00903"/>
    </source>
</evidence>
<evidence type="ECO:0000313" key="4">
    <source>
        <dbReference type="Proteomes" id="UP000219465"/>
    </source>
</evidence>
<evidence type="ECO:0000313" key="3">
    <source>
        <dbReference type="EMBL" id="SOE08524.1"/>
    </source>
</evidence>
<dbReference type="Gene3D" id="2.30.110.10">
    <property type="entry name" value="Electron Transport, Fmn-binding Protein, Chain A"/>
    <property type="match status" value="1"/>
</dbReference>
<dbReference type="InterPro" id="IPR002563">
    <property type="entry name" value="Flavin_Rdtase-like_dom"/>
</dbReference>
<dbReference type="InterPro" id="IPR012349">
    <property type="entry name" value="Split_barrel_FMN-bd"/>
</dbReference>
<gene>
    <name evidence="3" type="ORF">SAMN05877838_0247</name>
</gene>
<feature type="domain" description="Flavin reductase like" evidence="2">
    <location>
        <begin position="33"/>
        <end position="180"/>
    </location>
</feature>
<evidence type="ECO:0000256" key="1">
    <source>
        <dbReference type="ARBA" id="ARBA00023002"/>
    </source>
</evidence>
<dbReference type="EMBL" id="OCPC01000001">
    <property type="protein sequence ID" value="SOE08524.1"/>
    <property type="molecule type" value="Genomic_DNA"/>
</dbReference>
<dbReference type="PANTHER" id="PTHR30466">
    <property type="entry name" value="FLAVIN REDUCTASE"/>
    <property type="match status" value="1"/>
</dbReference>
<keyword evidence="4" id="KW-1185">Reference proteome</keyword>
<dbReference type="InterPro" id="IPR050268">
    <property type="entry name" value="NADH-dep_flavin_reductase"/>
</dbReference>